<gene>
    <name evidence="2" type="ORF">EHSB41UT_00897</name>
</gene>
<feature type="compositionally biased region" description="Basic and acidic residues" evidence="1">
    <location>
        <begin position="160"/>
        <end position="181"/>
    </location>
</feature>
<sequence length="450" mass="50969">MFRKLCCCIGRSGRYQISEGESLPASEMTTRNASNKDGKGTARASVVENAQTNLSRSTSGQFVPERHDRSLFYRRIGFPADSQHRRIEAALRGGILQWDTLEDLQSQMYQQHSQGNNSPSPAVKKQFFTEALQEALGQNFWERLVLDTPLQSIQLAGKTPESKEQPKEQSQEEPVRSDSRLKRAGTPAARRKNTVDTELVLQGALRLVSEQAPGFSTYHKQNTPQALRMVMSFLGWHLSELRELLQPNQGRENNGGAQLLHWIYAAVNNGRMTIEEGRHYWKQCDKNPWCLYLLQHKNIAWRVVSESRQNGAPPLGCLYPANLADLFNCFCHQANLVTSFMGQLKVECTAPLLACLQINGPVIASELYQQHVVNRLTPLMYKFLLSRSEKQLLQYCQNRSLFETAYQNWCTLNQGVAYQSFQGSLISQRSQTSLSSYSSQLPEWESGTVV</sequence>
<feature type="region of interest" description="Disordered" evidence="1">
    <location>
        <begin position="21"/>
        <end position="43"/>
    </location>
</feature>
<evidence type="ECO:0000313" key="2">
    <source>
        <dbReference type="EMBL" id="SMA38598.1"/>
    </source>
</evidence>
<evidence type="ECO:0000256" key="1">
    <source>
        <dbReference type="SAM" id="MobiDB-lite"/>
    </source>
</evidence>
<feature type="region of interest" description="Disordered" evidence="1">
    <location>
        <begin position="157"/>
        <end position="194"/>
    </location>
</feature>
<keyword evidence="3" id="KW-1185">Reference proteome</keyword>
<reference evidence="2 3" key="1">
    <citation type="submission" date="2017-03" db="EMBL/GenBank/DDBJ databases">
        <authorList>
            <person name="Afonso C.L."/>
            <person name="Miller P.J."/>
            <person name="Scott M.A."/>
            <person name="Spackman E."/>
            <person name="Goraichik I."/>
            <person name="Dimitrov K.M."/>
            <person name="Suarez D.L."/>
            <person name="Swayne D.E."/>
        </authorList>
    </citation>
    <scope>NUCLEOTIDE SEQUENCE [LARGE SCALE GENOMIC DNA]</scope>
    <source>
        <strain evidence="2">SB41UT1</strain>
    </source>
</reference>
<dbReference type="AlphaFoldDB" id="A0A1X7AGF0"/>
<name>A0A1X7AGF0_9GAMM</name>
<dbReference type="EMBL" id="FWPT01000002">
    <property type="protein sequence ID" value="SMA38598.1"/>
    <property type="molecule type" value="Genomic_DNA"/>
</dbReference>
<dbReference type="Proteomes" id="UP000196573">
    <property type="component" value="Unassembled WGS sequence"/>
</dbReference>
<accession>A0A1X7AGF0</accession>
<protein>
    <submittedName>
        <fullName evidence="2">Uncharacterized protein</fullName>
    </submittedName>
</protein>
<proteinExistence type="predicted"/>
<evidence type="ECO:0000313" key="3">
    <source>
        <dbReference type="Proteomes" id="UP000196573"/>
    </source>
</evidence>
<organism evidence="2 3">
    <name type="scientific">Parendozoicomonas haliclonae</name>
    <dbReference type="NCBI Taxonomy" id="1960125"/>
    <lineage>
        <taxon>Bacteria</taxon>
        <taxon>Pseudomonadati</taxon>
        <taxon>Pseudomonadota</taxon>
        <taxon>Gammaproteobacteria</taxon>
        <taxon>Oceanospirillales</taxon>
        <taxon>Endozoicomonadaceae</taxon>
        <taxon>Parendozoicomonas</taxon>
    </lineage>
</organism>